<keyword evidence="7 14" id="KW-0479">Metal-binding</keyword>
<sequence>MTPPRKLHIKSYGCQMNVYDAQRMVDTLAPEGFVETASADDADLVILNTCHIREKASEKVYSELGRLRVAKDEAARAGRAMQIAVAGCVAQAEGEEIVRRAPVVDVVVGPQSYHHLPELLKRAGNEGRAIETEFPAQDKFGFLAQPKPDAIRARGISAFVTVQEGCDKFCTFCVVPYTRGSEVSRPVAKIVDDVKRLADNGVRELTLIGQNVNAYHGDGPDGKTWPLGRLLEHLATIPGIARLRYSTSHPRDVDDSLIAAHRDLGALMPFVHLPVQSGSDRILAAMNRKHTADDYRRVIDRFRAARQDIAFSSDFIVGFPGEGEQDFLATLALVTQIGYAAAYSFKYSARPGTPAADIQETVSPAEMDQRLERLQELIDSQQSAFNKAAIGSTVDVLFERPARKDGQIVGRTAFLQPAHVMASPDIIGQILPVRIDSLERYSFLGELVTPRGAREPALSPAIGA</sequence>
<keyword evidence="8 14" id="KW-0408">Iron</keyword>
<evidence type="ECO:0000256" key="4">
    <source>
        <dbReference type="ARBA" id="ARBA00022679"/>
    </source>
</evidence>
<reference evidence="19" key="1">
    <citation type="submission" date="2016-08" db="EMBL/GenBank/DDBJ databases">
        <authorList>
            <person name="Varghese N."/>
            <person name="Submissions Spin"/>
        </authorList>
    </citation>
    <scope>NUCLEOTIDE SEQUENCE [LARGE SCALE GENOMIC DNA]</scope>
    <source>
        <strain evidence="19">ERR11</strain>
    </source>
</reference>
<dbReference type="SUPFAM" id="SSF102114">
    <property type="entry name" value="Radical SAM enzymes"/>
    <property type="match status" value="1"/>
</dbReference>
<evidence type="ECO:0000256" key="10">
    <source>
        <dbReference type="ARBA" id="ARBA00033765"/>
    </source>
</evidence>
<dbReference type="GO" id="GO:0051539">
    <property type="term" value="F:4 iron, 4 sulfur cluster binding"/>
    <property type="evidence" value="ECO:0007669"/>
    <property type="project" value="UniProtKB-UniRule"/>
</dbReference>
<evidence type="ECO:0000256" key="12">
    <source>
        <dbReference type="ARBA" id="ARBA00080698"/>
    </source>
</evidence>
<feature type="binding site" evidence="14">
    <location>
        <position position="50"/>
    </location>
    <ligand>
        <name>[4Fe-4S] cluster</name>
        <dbReference type="ChEBI" id="CHEBI:49883"/>
        <label>1</label>
    </ligand>
</feature>
<dbReference type="FunFam" id="3.40.50.12160:FF:000003">
    <property type="entry name" value="CDK5 regulatory subunit-associated protein 1"/>
    <property type="match status" value="1"/>
</dbReference>
<evidence type="ECO:0000256" key="11">
    <source>
        <dbReference type="ARBA" id="ARBA00068570"/>
    </source>
</evidence>
<dbReference type="NCBIfam" id="TIGR00089">
    <property type="entry name" value="MiaB/RimO family radical SAM methylthiotransferase"/>
    <property type="match status" value="1"/>
</dbReference>
<dbReference type="PROSITE" id="PS50926">
    <property type="entry name" value="TRAM"/>
    <property type="match status" value="1"/>
</dbReference>
<dbReference type="SFLD" id="SFLDG01061">
    <property type="entry name" value="methylthiotransferase"/>
    <property type="match status" value="1"/>
</dbReference>
<dbReference type="Pfam" id="PF00919">
    <property type="entry name" value="UPF0004"/>
    <property type="match status" value="1"/>
</dbReference>
<dbReference type="Pfam" id="PF01938">
    <property type="entry name" value="TRAM"/>
    <property type="match status" value="1"/>
</dbReference>
<dbReference type="SFLD" id="SFLDS00029">
    <property type="entry name" value="Radical_SAM"/>
    <property type="match status" value="1"/>
</dbReference>
<feature type="binding site" evidence="14">
    <location>
        <position position="170"/>
    </location>
    <ligand>
        <name>[4Fe-4S] cluster</name>
        <dbReference type="ChEBI" id="CHEBI:49883"/>
        <label>2</label>
        <note>4Fe-4S-S-AdoMet</note>
    </ligand>
</feature>
<keyword evidence="6 14" id="KW-0819">tRNA processing</keyword>
<dbReference type="RefSeq" id="WP_091962179.1">
    <property type="nucleotide sequence ID" value="NZ_FMAI01000013.1"/>
</dbReference>
<keyword evidence="5 14" id="KW-0949">S-adenosyl-L-methionine</keyword>
<dbReference type="InterPro" id="IPR038135">
    <property type="entry name" value="Methylthiotransferase_N_sf"/>
</dbReference>
<dbReference type="SMART" id="SM00729">
    <property type="entry name" value="Elp3"/>
    <property type="match status" value="1"/>
</dbReference>
<dbReference type="PROSITE" id="PS01278">
    <property type="entry name" value="MTTASE_RADICAL"/>
    <property type="match status" value="1"/>
</dbReference>
<evidence type="ECO:0000313" key="18">
    <source>
        <dbReference type="EMBL" id="SCB48832.1"/>
    </source>
</evidence>
<keyword evidence="4 14" id="KW-0808">Transferase</keyword>
<keyword evidence="2 14" id="KW-0004">4Fe-4S</keyword>
<evidence type="ECO:0000313" key="19">
    <source>
        <dbReference type="Proteomes" id="UP000199184"/>
    </source>
</evidence>
<evidence type="ECO:0000256" key="7">
    <source>
        <dbReference type="ARBA" id="ARBA00022723"/>
    </source>
</evidence>
<dbReference type="InterPro" id="IPR020612">
    <property type="entry name" value="Methylthiotransferase_CS"/>
</dbReference>
<dbReference type="GO" id="GO:0035597">
    <property type="term" value="F:tRNA-2-methylthio-N(6)-dimethylallyladenosine(37) synthase activity"/>
    <property type="evidence" value="ECO:0007669"/>
    <property type="project" value="UniProtKB-EC"/>
</dbReference>
<dbReference type="SFLD" id="SFLDG01082">
    <property type="entry name" value="B12-binding_domain_containing"/>
    <property type="match status" value="1"/>
</dbReference>
<comment type="similarity">
    <text evidence="14">Belongs to the methylthiotransferase family. MiaB subfamily.</text>
</comment>
<dbReference type="InterPro" id="IPR006463">
    <property type="entry name" value="MiaB_methiolase"/>
</dbReference>
<feature type="domain" description="MTTase N-terminal" evidence="16">
    <location>
        <begin position="5"/>
        <end position="125"/>
    </location>
</feature>
<feature type="binding site" evidence="14">
    <location>
        <position position="166"/>
    </location>
    <ligand>
        <name>[4Fe-4S] cluster</name>
        <dbReference type="ChEBI" id="CHEBI:49883"/>
        <label>2</label>
        <note>4Fe-4S-S-AdoMet</note>
    </ligand>
</feature>
<feature type="domain" description="TRAM" evidence="15">
    <location>
        <begin position="387"/>
        <end position="449"/>
    </location>
</feature>
<evidence type="ECO:0000259" key="17">
    <source>
        <dbReference type="PROSITE" id="PS51918"/>
    </source>
</evidence>
<dbReference type="FunFam" id="3.80.30.20:FF:000001">
    <property type="entry name" value="tRNA-2-methylthio-N(6)-dimethylallyladenosine synthase 2"/>
    <property type="match status" value="1"/>
</dbReference>
<dbReference type="InterPro" id="IPR058240">
    <property type="entry name" value="rSAM_sf"/>
</dbReference>
<organism evidence="18 19">
    <name type="scientific">Bradyrhizobium shewense</name>
    <dbReference type="NCBI Taxonomy" id="1761772"/>
    <lineage>
        <taxon>Bacteria</taxon>
        <taxon>Pseudomonadati</taxon>
        <taxon>Pseudomonadota</taxon>
        <taxon>Alphaproteobacteria</taxon>
        <taxon>Hyphomicrobiales</taxon>
        <taxon>Nitrobacteraceae</taxon>
        <taxon>Bradyrhizobium</taxon>
    </lineage>
</organism>
<name>A0A1C3X984_9BRAD</name>
<evidence type="ECO:0000256" key="13">
    <source>
        <dbReference type="ARBA" id="ARBA00081141"/>
    </source>
</evidence>
<evidence type="ECO:0000256" key="2">
    <source>
        <dbReference type="ARBA" id="ARBA00022485"/>
    </source>
</evidence>
<feature type="binding site" evidence="14">
    <location>
        <position position="88"/>
    </location>
    <ligand>
        <name>[4Fe-4S] cluster</name>
        <dbReference type="ChEBI" id="CHEBI:49883"/>
        <label>1</label>
    </ligand>
</feature>
<dbReference type="Gene3D" id="3.40.50.12160">
    <property type="entry name" value="Methylthiotransferase, N-terminal domain"/>
    <property type="match status" value="1"/>
</dbReference>
<evidence type="ECO:0000256" key="14">
    <source>
        <dbReference type="HAMAP-Rule" id="MF_01864"/>
    </source>
</evidence>
<feature type="domain" description="Radical SAM core" evidence="17">
    <location>
        <begin position="152"/>
        <end position="382"/>
    </location>
</feature>
<comment type="subcellular location">
    <subcellularLocation>
        <location evidence="14">Cytoplasm</location>
    </subcellularLocation>
</comment>
<dbReference type="Gene3D" id="3.80.30.20">
    <property type="entry name" value="tm_1862 like domain"/>
    <property type="match status" value="1"/>
</dbReference>
<dbReference type="HAMAP" id="MF_01864">
    <property type="entry name" value="tRNA_metthiotr_MiaB"/>
    <property type="match status" value="1"/>
</dbReference>
<evidence type="ECO:0000256" key="1">
    <source>
        <dbReference type="ARBA" id="ARBA00003234"/>
    </source>
</evidence>
<evidence type="ECO:0000256" key="6">
    <source>
        <dbReference type="ARBA" id="ARBA00022694"/>
    </source>
</evidence>
<dbReference type="InterPro" id="IPR023404">
    <property type="entry name" value="rSAM_horseshoe"/>
</dbReference>
<dbReference type="PANTHER" id="PTHR43020:SF2">
    <property type="entry name" value="MITOCHONDRIAL TRNA METHYLTHIOTRANSFERASE CDK5RAP1"/>
    <property type="match status" value="1"/>
</dbReference>
<evidence type="ECO:0000256" key="9">
    <source>
        <dbReference type="ARBA" id="ARBA00023014"/>
    </source>
</evidence>
<dbReference type="EC" id="2.8.4.3" evidence="10 14"/>
<comment type="catalytic activity">
    <reaction evidence="14">
        <text>N(6)-dimethylallyladenosine(37) in tRNA + (sulfur carrier)-SH + AH2 + 2 S-adenosyl-L-methionine = 2-methylsulfanyl-N(6)-dimethylallyladenosine(37) in tRNA + (sulfur carrier)-H + 5'-deoxyadenosine + L-methionine + A + S-adenosyl-L-homocysteine + 2 H(+)</text>
        <dbReference type="Rhea" id="RHEA:37067"/>
        <dbReference type="Rhea" id="RHEA-COMP:10375"/>
        <dbReference type="Rhea" id="RHEA-COMP:10376"/>
        <dbReference type="Rhea" id="RHEA-COMP:14737"/>
        <dbReference type="Rhea" id="RHEA-COMP:14739"/>
        <dbReference type="ChEBI" id="CHEBI:13193"/>
        <dbReference type="ChEBI" id="CHEBI:15378"/>
        <dbReference type="ChEBI" id="CHEBI:17319"/>
        <dbReference type="ChEBI" id="CHEBI:17499"/>
        <dbReference type="ChEBI" id="CHEBI:29917"/>
        <dbReference type="ChEBI" id="CHEBI:57844"/>
        <dbReference type="ChEBI" id="CHEBI:57856"/>
        <dbReference type="ChEBI" id="CHEBI:59789"/>
        <dbReference type="ChEBI" id="CHEBI:64428"/>
        <dbReference type="ChEBI" id="CHEBI:74415"/>
        <dbReference type="ChEBI" id="CHEBI:74417"/>
        <dbReference type="EC" id="2.8.4.3"/>
    </reaction>
</comment>
<dbReference type="CDD" id="cd01335">
    <property type="entry name" value="Radical_SAM"/>
    <property type="match status" value="1"/>
</dbReference>
<comment type="function">
    <text evidence="1 14">Catalyzes the methylthiolation of N6-(dimethylallyl)adenosine (i(6)A), leading to the formation of 2-methylthio-N6-(dimethylallyl)adenosine (ms(2)i(6)A) at position 37 in tRNAs that read codons beginning with uridine.</text>
</comment>
<proteinExistence type="inferred from homology"/>
<protein>
    <recommendedName>
        <fullName evidence="11 14">tRNA-2-methylthio-N(6)-dimethylallyladenosine synthase</fullName>
        <ecNumber evidence="10 14">2.8.4.3</ecNumber>
    </recommendedName>
    <alternativeName>
        <fullName evidence="13 14">(Dimethylallyl)adenosine tRNA methylthiotransferase MiaB</fullName>
    </alternativeName>
    <alternativeName>
        <fullName evidence="12 14">tRNA-i(6)A37 methylthiotransferase</fullName>
    </alternativeName>
</protein>
<dbReference type="SFLD" id="SFLDF00273">
    <property type="entry name" value="(dimethylallyl)adenosine_tRNA"/>
    <property type="match status" value="1"/>
</dbReference>
<comment type="cofactor">
    <cofactor evidence="14">
        <name>[4Fe-4S] cluster</name>
        <dbReference type="ChEBI" id="CHEBI:49883"/>
    </cofactor>
    <text evidence="14">Binds 2 [4Fe-4S] clusters. One cluster is coordinated with 3 cysteines and an exchangeable S-adenosyl-L-methionine.</text>
</comment>
<dbReference type="AlphaFoldDB" id="A0A1C3X984"/>
<dbReference type="InterPro" id="IPR006638">
    <property type="entry name" value="Elp3/MiaA/NifB-like_rSAM"/>
</dbReference>
<dbReference type="Proteomes" id="UP000199184">
    <property type="component" value="Unassembled WGS sequence"/>
</dbReference>
<dbReference type="EMBL" id="FMAI01000013">
    <property type="protein sequence ID" value="SCB48832.1"/>
    <property type="molecule type" value="Genomic_DNA"/>
</dbReference>
<evidence type="ECO:0000256" key="5">
    <source>
        <dbReference type="ARBA" id="ARBA00022691"/>
    </source>
</evidence>
<dbReference type="PANTHER" id="PTHR43020">
    <property type="entry name" value="CDK5 REGULATORY SUBUNIT-ASSOCIATED PROTEIN 1"/>
    <property type="match status" value="1"/>
</dbReference>
<feature type="binding site" evidence="14">
    <location>
        <position position="14"/>
    </location>
    <ligand>
        <name>[4Fe-4S] cluster</name>
        <dbReference type="ChEBI" id="CHEBI:49883"/>
        <label>1</label>
    </ligand>
</feature>
<gene>
    <name evidence="14" type="primary">miaB</name>
    <name evidence="18" type="ORF">GA0061098_1013105</name>
</gene>
<dbReference type="PROSITE" id="PS51918">
    <property type="entry name" value="RADICAL_SAM"/>
    <property type="match status" value="1"/>
</dbReference>
<feature type="binding site" evidence="14">
    <location>
        <position position="173"/>
    </location>
    <ligand>
        <name>[4Fe-4S] cluster</name>
        <dbReference type="ChEBI" id="CHEBI:49883"/>
        <label>2</label>
        <note>4Fe-4S-S-AdoMet</note>
    </ligand>
</feature>
<dbReference type="GO" id="GO:0046872">
    <property type="term" value="F:metal ion binding"/>
    <property type="evidence" value="ECO:0007669"/>
    <property type="project" value="UniProtKB-KW"/>
</dbReference>
<dbReference type="InterPro" id="IPR013848">
    <property type="entry name" value="Methylthiotransferase_N"/>
</dbReference>
<evidence type="ECO:0000256" key="8">
    <source>
        <dbReference type="ARBA" id="ARBA00023004"/>
    </source>
</evidence>
<dbReference type="PROSITE" id="PS51449">
    <property type="entry name" value="MTTASE_N"/>
    <property type="match status" value="1"/>
</dbReference>
<evidence type="ECO:0000259" key="16">
    <source>
        <dbReference type="PROSITE" id="PS51449"/>
    </source>
</evidence>
<comment type="subunit">
    <text evidence="14">Monomer.</text>
</comment>
<dbReference type="InterPro" id="IPR002792">
    <property type="entry name" value="TRAM_dom"/>
</dbReference>
<keyword evidence="9 14" id="KW-0411">Iron-sulfur</keyword>
<evidence type="ECO:0000256" key="3">
    <source>
        <dbReference type="ARBA" id="ARBA00022490"/>
    </source>
</evidence>
<dbReference type="Pfam" id="PF04055">
    <property type="entry name" value="Radical_SAM"/>
    <property type="match status" value="1"/>
</dbReference>
<dbReference type="InterPro" id="IPR005839">
    <property type="entry name" value="Methylthiotransferase"/>
</dbReference>
<keyword evidence="19" id="KW-1185">Reference proteome</keyword>
<dbReference type="NCBIfam" id="TIGR01574">
    <property type="entry name" value="miaB-methiolase"/>
    <property type="match status" value="1"/>
</dbReference>
<evidence type="ECO:0000259" key="15">
    <source>
        <dbReference type="PROSITE" id="PS50926"/>
    </source>
</evidence>
<dbReference type="GO" id="GO:0005829">
    <property type="term" value="C:cytosol"/>
    <property type="evidence" value="ECO:0007669"/>
    <property type="project" value="TreeGrafter"/>
</dbReference>
<accession>A0A1C3X984</accession>
<dbReference type="InterPro" id="IPR007197">
    <property type="entry name" value="rSAM"/>
</dbReference>
<keyword evidence="3 14" id="KW-0963">Cytoplasm</keyword>